<dbReference type="AlphaFoldDB" id="H2ZVA6"/>
<evidence type="ECO:0000256" key="4">
    <source>
        <dbReference type="ARBA" id="ARBA00015048"/>
    </source>
</evidence>
<evidence type="ECO:0000256" key="9">
    <source>
        <dbReference type="ARBA" id="ARBA00022989"/>
    </source>
</evidence>
<evidence type="ECO:0000256" key="15">
    <source>
        <dbReference type="SAM" id="Phobius"/>
    </source>
</evidence>
<reference evidence="16" key="2">
    <citation type="submission" date="2025-08" db="UniProtKB">
        <authorList>
            <consortium name="Ensembl"/>
        </authorList>
    </citation>
    <scope>IDENTIFICATION</scope>
</reference>
<dbReference type="EMBL" id="AFYH01237523">
    <property type="status" value="NOT_ANNOTATED_CDS"/>
    <property type="molecule type" value="Genomic_DNA"/>
</dbReference>
<evidence type="ECO:0000256" key="2">
    <source>
        <dbReference type="ARBA" id="ARBA00004651"/>
    </source>
</evidence>
<dbReference type="HOGENOM" id="CLU_055524_10_1_1"/>
<dbReference type="CDD" id="cd03152">
    <property type="entry name" value="CD9_LEL"/>
    <property type="match status" value="1"/>
</dbReference>
<dbReference type="GO" id="GO:0007155">
    <property type="term" value="P:cell adhesion"/>
    <property type="evidence" value="ECO:0007669"/>
    <property type="project" value="UniProtKB-KW"/>
</dbReference>
<dbReference type="Ensembl" id="ENSLACT00000001339.1">
    <property type="protein sequence ID" value="ENSLACP00000001327.1"/>
    <property type="gene ID" value="ENSLACG00000001191.1"/>
</dbReference>
<evidence type="ECO:0000313" key="16">
    <source>
        <dbReference type="Ensembl" id="ENSLACP00000001327.1"/>
    </source>
</evidence>
<name>H2ZVA6_LATCH</name>
<dbReference type="EMBL" id="AFYH01237522">
    <property type="status" value="NOT_ANNOTATED_CDS"/>
    <property type="molecule type" value="Genomic_DNA"/>
</dbReference>
<evidence type="ECO:0000256" key="6">
    <source>
        <dbReference type="ARBA" id="ARBA00022525"/>
    </source>
</evidence>
<keyword evidence="9 15" id="KW-1133">Transmembrane helix</keyword>
<reference evidence="17" key="1">
    <citation type="submission" date="2011-08" db="EMBL/GenBank/DDBJ databases">
        <title>The draft genome of Latimeria chalumnae.</title>
        <authorList>
            <person name="Di Palma F."/>
            <person name="Alfoldi J."/>
            <person name="Johnson J."/>
            <person name="Berlin A."/>
            <person name="Gnerre S."/>
            <person name="Jaffe D."/>
            <person name="MacCallum I."/>
            <person name="Young S."/>
            <person name="Walker B.J."/>
            <person name="Lander E."/>
            <person name="Lindblad-Toh K."/>
        </authorList>
    </citation>
    <scope>NUCLEOTIDE SEQUENCE [LARGE SCALE GENOMIC DNA]</scope>
    <source>
        <strain evidence="17">Wild caught</strain>
    </source>
</reference>
<evidence type="ECO:0000256" key="13">
    <source>
        <dbReference type="ARBA" id="ARBA00023279"/>
    </source>
</evidence>
<dbReference type="InParanoid" id="H2ZVA6"/>
<keyword evidence="12" id="KW-1015">Disulfide bond</keyword>
<evidence type="ECO:0000256" key="5">
    <source>
        <dbReference type="ARBA" id="ARBA00022475"/>
    </source>
</evidence>
<evidence type="ECO:0000256" key="11">
    <source>
        <dbReference type="ARBA" id="ARBA00023139"/>
    </source>
</evidence>
<evidence type="ECO:0000256" key="12">
    <source>
        <dbReference type="ARBA" id="ARBA00023157"/>
    </source>
</evidence>
<keyword evidence="8" id="KW-0130">Cell adhesion</keyword>
<dbReference type="PANTHER" id="PTHR19282:SF163">
    <property type="entry name" value="CD9 ANTIGEN"/>
    <property type="match status" value="1"/>
</dbReference>
<evidence type="ECO:0000256" key="10">
    <source>
        <dbReference type="ARBA" id="ARBA00023136"/>
    </source>
</evidence>
<protein>
    <recommendedName>
        <fullName evidence="4">CD9 antigen</fullName>
    </recommendedName>
</protein>
<evidence type="ECO:0000313" key="17">
    <source>
        <dbReference type="Proteomes" id="UP000008672"/>
    </source>
</evidence>
<keyword evidence="5" id="KW-1003">Cell membrane</keyword>
<keyword evidence="7 15" id="KW-0812">Transmembrane</keyword>
<accession>H2ZVA6</accession>
<dbReference type="eggNOG" id="KOG3882">
    <property type="taxonomic scope" value="Eukaryota"/>
</dbReference>
<gene>
    <name evidence="16" type="primary">CD9A</name>
</gene>
<dbReference type="PANTHER" id="PTHR19282">
    <property type="entry name" value="TETRASPANIN"/>
    <property type="match status" value="1"/>
</dbReference>
<dbReference type="Gene3D" id="1.10.1450.10">
    <property type="entry name" value="Tetraspanin"/>
    <property type="match status" value="1"/>
</dbReference>
<feature type="transmembrane region" description="Helical" evidence="15">
    <location>
        <begin position="116"/>
        <end position="142"/>
    </location>
</feature>
<dbReference type="STRING" id="7897.ENSLACP00000001327"/>
<organism evidence="16 17">
    <name type="scientific">Latimeria chalumnae</name>
    <name type="common">Coelacanth</name>
    <dbReference type="NCBI Taxonomy" id="7897"/>
    <lineage>
        <taxon>Eukaryota</taxon>
        <taxon>Metazoa</taxon>
        <taxon>Chordata</taxon>
        <taxon>Craniata</taxon>
        <taxon>Vertebrata</taxon>
        <taxon>Euteleostomi</taxon>
        <taxon>Coelacanthiformes</taxon>
        <taxon>Coelacanthidae</taxon>
        <taxon>Latimeria</taxon>
    </lineage>
</organism>
<dbReference type="InterPro" id="IPR018499">
    <property type="entry name" value="Tetraspanin/Peripherin"/>
</dbReference>
<dbReference type="GO" id="GO:0005178">
    <property type="term" value="F:integrin binding"/>
    <property type="evidence" value="ECO:0007669"/>
    <property type="project" value="UniProtKB-ARBA"/>
</dbReference>
<dbReference type="PRINTS" id="PR00259">
    <property type="entry name" value="TMFOUR"/>
</dbReference>
<evidence type="ECO:0000256" key="14">
    <source>
        <dbReference type="ARBA" id="ARBA00023288"/>
    </source>
</evidence>
<dbReference type="InterPro" id="IPR008952">
    <property type="entry name" value="Tetraspanin_EC2_sf"/>
</dbReference>
<keyword evidence="13" id="KW-0278">Fertilization</keyword>
<feature type="transmembrane region" description="Helical" evidence="15">
    <location>
        <begin position="12"/>
        <end position="31"/>
    </location>
</feature>
<proteinExistence type="inferred from homology"/>
<sequence>SVLTFVFCFEQFFFCLFVIFGLEIAAGIWGFSNQDKIIEELKNFYTETYQRYVSTKEASLKETLRAIHTGLDCCGIGGILEPLVRDTCPKKDLLDEFTRKSCIVAINDVFTSKLNLIGGIGIGIAVIMIFGMIFSMILCCAIRRNREMV</sequence>
<keyword evidence="11" id="KW-0564">Palmitate</keyword>
<dbReference type="GO" id="GO:0070062">
    <property type="term" value="C:extracellular exosome"/>
    <property type="evidence" value="ECO:0007669"/>
    <property type="project" value="UniProtKB-ARBA"/>
</dbReference>
<dbReference type="FunFam" id="1.10.1450.10:FF:000016">
    <property type="entry name" value="Tetraspanin"/>
    <property type="match status" value="1"/>
</dbReference>
<dbReference type="SUPFAM" id="SSF48652">
    <property type="entry name" value="Tetraspanin"/>
    <property type="match status" value="1"/>
</dbReference>
<comment type="subcellular location">
    <subcellularLocation>
        <location evidence="2">Cell membrane</location>
        <topology evidence="2">Multi-pass membrane protein</topology>
    </subcellularLocation>
    <subcellularLocation>
        <location evidence="1">Secreted</location>
        <location evidence="1">Extracellular exosome</location>
    </subcellularLocation>
</comment>
<evidence type="ECO:0000256" key="8">
    <source>
        <dbReference type="ARBA" id="ARBA00022889"/>
    </source>
</evidence>
<keyword evidence="14" id="KW-0449">Lipoprotein</keyword>
<keyword evidence="6" id="KW-0964">Secreted</keyword>
<keyword evidence="10 15" id="KW-0472">Membrane</keyword>
<evidence type="ECO:0000256" key="3">
    <source>
        <dbReference type="ARBA" id="ARBA00006840"/>
    </source>
</evidence>
<dbReference type="GO" id="GO:0030154">
    <property type="term" value="P:cell differentiation"/>
    <property type="evidence" value="ECO:0007669"/>
    <property type="project" value="UniProtKB-ARBA"/>
</dbReference>
<evidence type="ECO:0000256" key="1">
    <source>
        <dbReference type="ARBA" id="ARBA00004550"/>
    </source>
</evidence>
<dbReference type="GO" id="GO:0007399">
    <property type="term" value="P:nervous system development"/>
    <property type="evidence" value="ECO:0007669"/>
    <property type="project" value="UniProtKB-ARBA"/>
</dbReference>
<dbReference type="GeneTree" id="ENSGT00940000155083"/>
<dbReference type="OMA" id="IFHETLN"/>
<keyword evidence="17" id="KW-1185">Reference proteome</keyword>
<evidence type="ECO:0000256" key="7">
    <source>
        <dbReference type="ARBA" id="ARBA00022692"/>
    </source>
</evidence>
<dbReference type="InterPro" id="IPR042055">
    <property type="entry name" value="CD9_LEL"/>
</dbReference>
<dbReference type="Proteomes" id="UP000008672">
    <property type="component" value="Unassembled WGS sequence"/>
</dbReference>
<reference evidence="16" key="3">
    <citation type="submission" date="2025-09" db="UniProtKB">
        <authorList>
            <consortium name="Ensembl"/>
        </authorList>
    </citation>
    <scope>IDENTIFICATION</scope>
</reference>
<dbReference type="GO" id="GO:0005886">
    <property type="term" value="C:plasma membrane"/>
    <property type="evidence" value="ECO:0007669"/>
    <property type="project" value="UniProtKB-SubCell"/>
</dbReference>
<dbReference type="Bgee" id="ENSLACG00000001191">
    <property type="expression patterns" value="Expressed in pectoral fin and 6 other cell types or tissues"/>
</dbReference>
<dbReference type="GO" id="GO:0007338">
    <property type="term" value="P:single fertilization"/>
    <property type="evidence" value="ECO:0007669"/>
    <property type="project" value="UniProtKB-KW"/>
</dbReference>
<comment type="similarity">
    <text evidence="3">Belongs to the tetraspanin (TM4SF) family.</text>
</comment>
<dbReference type="EMBL" id="AFYH01237521">
    <property type="status" value="NOT_ANNOTATED_CDS"/>
    <property type="molecule type" value="Genomic_DNA"/>
</dbReference>
<dbReference type="Pfam" id="PF00335">
    <property type="entry name" value="Tetraspanin"/>
    <property type="match status" value="1"/>
</dbReference>